<keyword evidence="1" id="KW-1133">Transmembrane helix</keyword>
<evidence type="ECO:0008006" key="4">
    <source>
        <dbReference type="Google" id="ProtNLM"/>
    </source>
</evidence>
<protein>
    <recommendedName>
        <fullName evidence="4">Phosphodiester glycosidase domain-containing protein</fullName>
    </recommendedName>
</protein>
<dbReference type="EMBL" id="JAMDMX010000032">
    <property type="protein sequence ID" value="MCY9693251.1"/>
    <property type="molecule type" value="Genomic_DNA"/>
</dbReference>
<gene>
    <name evidence="2" type="ORF">M5X19_10175</name>
</gene>
<evidence type="ECO:0000313" key="3">
    <source>
        <dbReference type="Proteomes" id="UP001527099"/>
    </source>
</evidence>
<name>A0ABT4GAP4_9BACL</name>
<dbReference type="Proteomes" id="UP001527099">
    <property type="component" value="Unassembled WGS sequence"/>
</dbReference>
<evidence type="ECO:0000313" key="2">
    <source>
        <dbReference type="EMBL" id="MCY9693251.1"/>
    </source>
</evidence>
<accession>A0ABT4GAP4</accession>
<feature type="transmembrane region" description="Helical" evidence="1">
    <location>
        <begin position="7"/>
        <end position="28"/>
    </location>
</feature>
<reference evidence="2 3" key="1">
    <citation type="submission" date="2022-05" db="EMBL/GenBank/DDBJ databases">
        <title>Genome Sequencing of Bee-Associated Microbes.</title>
        <authorList>
            <person name="Dunlap C."/>
        </authorList>
    </citation>
    <scope>NUCLEOTIDE SEQUENCE [LARGE SCALE GENOMIC DNA]</scope>
    <source>
        <strain evidence="2 3">NRRL B-14421</strain>
    </source>
</reference>
<sequence length="256" mass="28594">MLQYRPVTLWLFFPILGLFLSMALYPLAIENNKKPHAYTYSKLHATNGVELHVLKTKPENIALKAIDKNVTKTGLYGINGGFFYNGDLLSIAVTNDLPAKGEANDYGTGWYNTDVSRGTLVWDEALQAFNVQIVKHAGELKVTDRNHYWAQGGVSMKLGDSMGWEAQMIAEEMPAYDENRLRSAAAYDTLGNVWLIVTPTTCTIEQFRSAILQNIAHGQLVDGIFLDGDGSSQLMSRENKLHGDGREVYQIMQIMK</sequence>
<organism evidence="2 3">
    <name type="scientific">Paenibacillus alginolyticus</name>
    <dbReference type="NCBI Taxonomy" id="59839"/>
    <lineage>
        <taxon>Bacteria</taxon>
        <taxon>Bacillati</taxon>
        <taxon>Bacillota</taxon>
        <taxon>Bacilli</taxon>
        <taxon>Bacillales</taxon>
        <taxon>Paenibacillaceae</taxon>
        <taxon>Paenibacillus</taxon>
    </lineage>
</organism>
<comment type="caution">
    <text evidence="2">The sequence shown here is derived from an EMBL/GenBank/DDBJ whole genome shotgun (WGS) entry which is preliminary data.</text>
</comment>
<keyword evidence="3" id="KW-1185">Reference proteome</keyword>
<proteinExistence type="predicted"/>
<keyword evidence="1" id="KW-0812">Transmembrane</keyword>
<evidence type="ECO:0000256" key="1">
    <source>
        <dbReference type="SAM" id="Phobius"/>
    </source>
</evidence>
<dbReference type="RefSeq" id="WP_268614785.1">
    <property type="nucleotide sequence ID" value="NZ_JAMDMX010000032.1"/>
</dbReference>
<keyword evidence="1" id="KW-0472">Membrane</keyword>